<keyword evidence="3 8" id="KW-0472">Membrane</keyword>
<dbReference type="HAMAP" id="MF_02204">
    <property type="entry name" value="Pal"/>
    <property type="match status" value="1"/>
</dbReference>
<evidence type="ECO:0000256" key="7">
    <source>
        <dbReference type="ARBA" id="ARBA00023306"/>
    </source>
</evidence>
<keyword evidence="4 8" id="KW-0564">Palmitate</keyword>
<keyword evidence="6 8" id="KW-0449">Lipoprotein</keyword>
<evidence type="ECO:0000256" key="4">
    <source>
        <dbReference type="ARBA" id="ARBA00023139"/>
    </source>
</evidence>
<dbReference type="PANTHER" id="PTHR30329">
    <property type="entry name" value="STATOR ELEMENT OF FLAGELLAR MOTOR COMPLEX"/>
    <property type="match status" value="1"/>
</dbReference>
<dbReference type="PROSITE" id="PS51257">
    <property type="entry name" value="PROKAR_LIPOPROTEIN"/>
    <property type="match status" value="1"/>
</dbReference>
<dbReference type="Pfam" id="PF00691">
    <property type="entry name" value="OmpA"/>
    <property type="match status" value="1"/>
</dbReference>
<dbReference type="InterPro" id="IPR014169">
    <property type="entry name" value="Pal_lipo_C"/>
</dbReference>
<comment type="caution">
    <text evidence="12">The sequence shown here is derived from an EMBL/GenBank/DDBJ whole genome shotgun (WGS) entry which is preliminary data.</text>
</comment>
<evidence type="ECO:0000256" key="2">
    <source>
        <dbReference type="ARBA" id="ARBA00022729"/>
    </source>
</evidence>
<dbReference type="Gene3D" id="3.30.1330.60">
    <property type="entry name" value="OmpA-like domain"/>
    <property type="match status" value="1"/>
</dbReference>
<feature type="region of interest" description="Disordered" evidence="9">
    <location>
        <begin position="26"/>
        <end position="74"/>
    </location>
</feature>
<evidence type="ECO:0000313" key="13">
    <source>
        <dbReference type="Proteomes" id="UP001204445"/>
    </source>
</evidence>
<dbReference type="Proteomes" id="UP001204445">
    <property type="component" value="Unassembled WGS sequence"/>
</dbReference>
<evidence type="ECO:0000256" key="9">
    <source>
        <dbReference type="SAM" id="MobiDB-lite"/>
    </source>
</evidence>
<dbReference type="GO" id="GO:0009279">
    <property type="term" value="C:cell outer membrane"/>
    <property type="evidence" value="ECO:0007669"/>
    <property type="project" value="UniProtKB-SubCell"/>
</dbReference>
<evidence type="ECO:0000256" key="6">
    <source>
        <dbReference type="ARBA" id="ARBA00023288"/>
    </source>
</evidence>
<accession>A0AAE3HKU3</accession>
<dbReference type="CDD" id="cd07185">
    <property type="entry name" value="OmpA_C-like"/>
    <property type="match status" value="1"/>
</dbReference>
<dbReference type="AlphaFoldDB" id="A0AAE3HKU3"/>
<dbReference type="EMBL" id="JANUCT010000017">
    <property type="protein sequence ID" value="MCS3904191.1"/>
    <property type="molecule type" value="Genomic_DNA"/>
</dbReference>
<dbReference type="GO" id="GO:0051301">
    <property type="term" value="P:cell division"/>
    <property type="evidence" value="ECO:0007669"/>
    <property type="project" value="UniProtKB-UniRule"/>
</dbReference>
<evidence type="ECO:0000256" key="1">
    <source>
        <dbReference type="ARBA" id="ARBA00022618"/>
    </source>
</evidence>
<keyword evidence="13" id="KW-1185">Reference proteome</keyword>
<name>A0AAE3HKU3_9GAMM</name>
<dbReference type="PROSITE" id="PS51123">
    <property type="entry name" value="OMPA_2"/>
    <property type="match status" value="1"/>
</dbReference>
<gene>
    <name evidence="8" type="primary">pal</name>
    <name evidence="12" type="ORF">J2T55_002226</name>
</gene>
<dbReference type="PANTHER" id="PTHR30329:SF21">
    <property type="entry name" value="LIPOPROTEIN YIAD-RELATED"/>
    <property type="match status" value="1"/>
</dbReference>
<dbReference type="InterPro" id="IPR039001">
    <property type="entry name" value="Pal"/>
</dbReference>
<dbReference type="InterPro" id="IPR006664">
    <property type="entry name" value="OMP_bac"/>
</dbReference>
<keyword evidence="2 8" id="KW-0732">Signal</keyword>
<feature type="signal peptide" evidence="10">
    <location>
        <begin position="1"/>
        <end position="19"/>
    </location>
</feature>
<feature type="compositionally biased region" description="Low complexity" evidence="9">
    <location>
        <begin position="50"/>
        <end position="61"/>
    </location>
</feature>
<protein>
    <recommendedName>
        <fullName evidence="8">Peptidoglycan-associated lipoprotein</fullName>
        <shortName evidence="8">PAL</shortName>
    </recommendedName>
</protein>
<dbReference type="InterPro" id="IPR050330">
    <property type="entry name" value="Bact_OuterMem_StrucFunc"/>
</dbReference>
<dbReference type="PRINTS" id="PR01021">
    <property type="entry name" value="OMPADOMAIN"/>
</dbReference>
<proteinExistence type="inferred from homology"/>
<dbReference type="InterPro" id="IPR036737">
    <property type="entry name" value="OmpA-like_sf"/>
</dbReference>
<evidence type="ECO:0000313" key="12">
    <source>
        <dbReference type="EMBL" id="MCS3904191.1"/>
    </source>
</evidence>
<dbReference type="SUPFAM" id="SSF103088">
    <property type="entry name" value="OmpA-like"/>
    <property type="match status" value="1"/>
</dbReference>
<evidence type="ECO:0000256" key="3">
    <source>
        <dbReference type="ARBA" id="ARBA00023136"/>
    </source>
</evidence>
<feature type="domain" description="OmpA-like" evidence="11">
    <location>
        <begin position="69"/>
        <end position="182"/>
    </location>
</feature>
<comment type="function">
    <text evidence="8">Part of the Tol-Pal system, which plays a role in outer membrane invagination during cell division and is important for maintaining outer membrane integrity.</text>
</comment>
<evidence type="ECO:0000256" key="5">
    <source>
        <dbReference type="ARBA" id="ARBA00023237"/>
    </source>
</evidence>
<comment type="subcellular location">
    <subcellularLocation>
        <location evidence="8">Cell outer membrane</location>
        <topology evidence="8">Lipid-anchor</topology>
    </subcellularLocation>
</comment>
<dbReference type="RefSeq" id="WP_259056659.1">
    <property type="nucleotide sequence ID" value="NZ_JANUCT010000017.1"/>
</dbReference>
<comment type="similarity">
    <text evidence="8">Belongs to the Pal lipoprotein family.</text>
</comment>
<feature type="chain" id="PRO_5042065687" description="Peptidoglycan-associated lipoprotein" evidence="10">
    <location>
        <begin position="20"/>
        <end position="182"/>
    </location>
</feature>
<keyword evidence="5 8" id="KW-0998">Cell outer membrane</keyword>
<comment type="subunit">
    <text evidence="8">The Tol-Pal system is composed of five core proteins: the inner membrane proteins TolA, TolQ and TolR, the periplasmic protein TolB and the outer membrane protein Pal. They form a network linking the inner and outer membranes and the peptidoglycan layer.</text>
</comment>
<evidence type="ECO:0000256" key="8">
    <source>
        <dbReference type="HAMAP-Rule" id="MF_02204"/>
    </source>
</evidence>
<dbReference type="InterPro" id="IPR006665">
    <property type="entry name" value="OmpA-like"/>
</dbReference>
<dbReference type="NCBIfam" id="TIGR02802">
    <property type="entry name" value="Pal_lipo"/>
    <property type="match status" value="1"/>
</dbReference>
<reference evidence="12" key="1">
    <citation type="submission" date="2022-08" db="EMBL/GenBank/DDBJ databases">
        <title>Genomic Encyclopedia of Type Strains, Phase III (KMG-III): the genomes of soil and plant-associated and newly described type strains.</title>
        <authorList>
            <person name="Whitman W."/>
        </authorList>
    </citation>
    <scope>NUCLEOTIDE SEQUENCE</scope>
    <source>
        <strain evidence="12">HMT 1</strain>
    </source>
</reference>
<organism evidence="12 13">
    <name type="scientific">Methylohalomonas lacus</name>
    <dbReference type="NCBI Taxonomy" id="398773"/>
    <lineage>
        <taxon>Bacteria</taxon>
        <taxon>Pseudomonadati</taxon>
        <taxon>Pseudomonadota</taxon>
        <taxon>Gammaproteobacteria</taxon>
        <taxon>Methylohalomonadales</taxon>
        <taxon>Methylohalomonadaceae</taxon>
        <taxon>Methylohalomonas</taxon>
    </lineage>
</organism>
<evidence type="ECO:0000259" key="11">
    <source>
        <dbReference type="PROSITE" id="PS51123"/>
    </source>
</evidence>
<sequence length="182" mass="19741">MKSLQVRHLLLLLVIALVAGCGGTQEKDERSAEVVDGTDSGESMDGDAEGGASASGAGEAGKFSGDALDDPSSPLSQRSIYFDYDSSEIRSEYRPIIEAHAEYLAQNSDTRVTLEGNTDERGSREYNLALGERRAESVKRQMVLLGASAGQIKVVSYGEERPVADGHDEEAWRLNRRVDIVY</sequence>
<keyword evidence="7 8" id="KW-0131">Cell cycle</keyword>
<keyword evidence="1 8" id="KW-0132">Cell division</keyword>
<evidence type="ECO:0000256" key="10">
    <source>
        <dbReference type="SAM" id="SignalP"/>
    </source>
</evidence>